<evidence type="ECO:0000313" key="1">
    <source>
        <dbReference type="EMBL" id="GAH07182.1"/>
    </source>
</evidence>
<gene>
    <name evidence="1" type="ORF">S01H4_57431</name>
</gene>
<name>X1CHR3_9ZZZZ</name>
<sequence length="83" mass="9351">MGQILLHNLILPYPKLEKPDDYDEKVDAIFAQEHCGYTDIGEKLSSADFDDLLISNTTEEVSRLNTRCPTSSGEGRVEFPHLI</sequence>
<dbReference type="AlphaFoldDB" id="X1CHR3"/>
<dbReference type="EMBL" id="BART01033412">
    <property type="protein sequence ID" value="GAH07182.1"/>
    <property type="molecule type" value="Genomic_DNA"/>
</dbReference>
<protein>
    <submittedName>
        <fullName evidence="1">Uncharacterized protein</fullName>
    </submittedName>
</protein>
<accession>X1CHR3</accession>
<proteinExistence type="predicted"/>
<organism evidence="1">
    <name type="scientific">marine sediment metagenome</name>
    <dbReference type="NCBI Taxonomy" id="412755"/>
    <lineage>
        <taxon>unclassified sequences</taxon>
        <taxon>metagenomes</taxon>
        <taxon>ecological metagenomes</taxon>
    </lineage>
</organism>
<comment type="caution">
    <text evidence="1">The sequence shown here is derived from an EMBL/GenBank/DDBJ whole genome shotgun (WGS) entry which is preliminary data.</text>
</comment>
<reference evidence="1" key="1">
    <citation type="journal article" date="2014" name="Front. Microbiol.">
        <title>High frequency of phylogenetically diverse reductive dehalogenase-homologous genes in deep subseafloor sedimentary metagenomes.</title>
        <authorList>
            <person name="Kawai M."/>
            <person name="Futagami T."/>
            <person name="Toyoda A."/>
            <person name="Takaki Y."/>
            <person name="Nishi S."/>
            <person name="Hori S."/>
            <person name="Arai W."/>
            <person name="Tsubouchi T."/>
            <person name="Morono Y."/>
            <person name="Uchiyama I."/>
            <person name="Ito T."/>
            <person name="Fujiyama A."/>
            <person name="Inagaki F."/>
            <person name="Takami H."/>
        </authorList>
    </citation>
    <scope>NUCLEOTIDE SEQUENCE</scope>
    <source>
        <strain evidence="1">Expedition CK06-06</strain>
    </source>
</reference>